<gene>
    <name evidence="1" type="ORF">C8D97_101104</name>
</gene>
<dbReference type="RefSeq" id="WP_210204803.1">
    <property type="nucleotide sequence ID" value="NZ_QGGU01000001.1"/>
</dbReference>
<accession>A0A316G2X2</accession>
<comment type="caution">
    <text evidence="1">The sequence shown here is derived from an EMBL/GenBank/DDBJ whole genome shotgun (WGS) entry which is preliminary data.</text>
</comment>
<dbReference type="AlphaFoldDB" id="A0A316G2X2"/>
<evidence type="ECO:0000313" key="2">
    <source>
        <dbReference type="Proteomes" id="UP000245790"/>
    </source>
</evidence>
<organism evidence="1 2">
    <name type="scientific">Pleionea mediterranea</name>
    <dbReference type="NCBI Taxonomy" id="523701"/>
    <lineage>
        <taxon>Bacteria</taxon>
        <taxon>Pseudomonadati</taxon>
        <taxon>Pseudomonadota</taxon>
        <taxon>Gammaproteobacteria</taxon>
        <taxon>Oceanospirillales</taxon>
        <taxon>Pleioneaceae</taxon>
        <taxon>Pleionea</taxon>
    </lineage>
</organism>
<keyword evidence="2" id="KW-1185">Reference proteome</keyword>
<protein>
    <submittedName>
        <fullName evidence="1">Uncharacterized protein</fullName>
    </submittedName>
</protein>
<reference evidence="1 2" key="1">
    <citation type="submission" date="2018-05" db="EMBL/GenBank/DDBJ databases">
        <title>Genomic Encyclopedia of Type Strains, Phase IV (KMG-IV): sequencing the most valuable type-strain genomes for metagenomic binning, comparative biology and taxonomic classification.</title>
        <authorList>
            <person name="Goeker M."/>
        </authorList>
    </citation>
    <scope>NUCLEOTIDE SEQUENCE [LARGE SCALE GENOMIC DNA]</scope>
    <source>
        <strain evidence="1 2">DSM 25350</strain>
    </source>
</reference>
<dbReference type="Proteomes" id="UP000245790">
    <property type="component" value="Unassembled WGS sequence"/>
</dbReference>
<sequence>MQWLDQQLFLTLWLQRKKTVTQSASLNESRVLVEFPITVVKSHVSTSAHNYVIEGIGNAEAWYGVIESQYFMIEWVCGDPCFSIYLSNDDGQPPRDWQFIKQLEQLPFNVLAHLSWISNHQTDGKYSLFYKDGQCIQPFWTSSSLDSVQQLKQYLNSQGDNRNFAVALTEQFYADWAGYKVINGNKTLLCRYPNRYSVERAIQHEQKQNNQGKYIMECEDAENESLQKKWGLFRLDDNDNTFLMERFTYQVDAEFAAMAYEAKGHHQSYWVEPVK</sequence>
<evidence type="ECO:0000313" key="1">
    <source>
        <dbReference type="EMBL" id="PWK54256.1"/>
    </source>
</evidence>
<proteinExistence type="predicted"/>
<name>A0A316G2X2_9GAMM</name>
<dbReference type="EMBL" id="QGGU01000001">
    <property type="protein sequence ID" value="PWK54256.1"/>
    <property type="molecule type" value="Genomic_DNA"/>
</dbReference>